<proteinExistence type="predicted"/>
<dbReference type="EMBL" id="LAZR01000715">
    <property type="protein sequence ID" value="KKN59763.1"/>
    <property type="molecule type" value="Genomic_DNA"/>
</dbReference>
<sequence>MRVDVNMKKIVALLVLLAVICGGVWWYADTAPQRKAKAEIETMINFVQRQALEIAIIEQSSKLQNYKRQIAENQKAQVLISEPEEGE</sequence>
<reference evidence="2" key="1">
    <citation type="journal article" date="2015" name="Nature">
        <title>Complex archaea that bridge the gap between prokaryotes and eukaryotes.</title>
        <authorList>
            <person name="Spang A."/>
            <person name="Saw J.H."/>
            <person name="Jorgensen S.L."/>
            <person name="Zaremba-Niedzwiedzka K."/>
            <person name="Martijn J."/>
            <person name="Lind A.E."/>
            <person name="van Eijk R."/>
            <person name="Schleper C."/>
            <person name="Guy L."/>
            <person name="Ettema T.J."/>
        </authorList>
    </citation>
    <scope>NUCLEOTIDE SEQUENCE</scope>
</reference>
<evidence type="ECO:0000313" key="2">
    <source>
        <dbReference type="EMBL" id="KKN59763.1"/>
    </source>
</evidence>
<accession>A0A0F9V1N6</accession>
<dbReference type="AlphaFoldDB" id="A0A0F9V1N6"/>
<feature type="coiled-coil region" evidence="1">
    <location>
        <begin position="49"/>
        <end position="76"/>
    </location>
</feature>
<name>A0A0F9V1N6_9ZZZZ</name>
<comment type="caution">
    <text evidence="2">The sequence shown here is derived from an EMBL/GenBank/DDBJ whole genome shotgun (WGS) entry which is preliminary data.</text>
</comment>
<organism evidence="2">
    <name type="scientific">marine sediment metagenome</name>
    <dbReference type="NCBI Taxonomy" id="412755"/>
    <lineage>
        <taxon>unclassified sequences</taxon>
        <taxon>metagenomes</taxon>
        <taxon>ecological metagenomes</taxon>
    </lineage>
</organism>
<protein>
    <submittedName>
        <fullName evidence="2">Uncharacterized protein</fullName>
    </submittedName>
</protein>
<keyword evidence="1" id="KW-0175">Coiled coil</keyword>
<gene>
    <name evidence="2" type="ORF">LCGC14_0538530</name>
</gene>
<evidence type="ECO:0000256" key="1">
    <source>
        <dbReference type="SAM" id="Coils"/>
    </source>
</evidence>